<evidence type="ECO:0000313" key="2">
    <source>
        <dbReference type="EMBL" id="CAJ0557492.1"/>
    </source>
</evidence>
<comment type="caution">
    <text evidence="2">The sequence shown here is derived from an EMBL/GenBank/DDBJ whole genome shotgun (WGS) entry which is preliminary data.</text>
</comment>
<dbReference type="Proteomes" id="UP001177023">
    <property type="component" value="Unassembled WGS sequence"/>
</dbReference>
<dbReference type="AlphaFoldDB" id="A0AA36C3J9"/>
<dbReference type="EMBL" id="CATQJA010000023">
    <property type="protein sequence ID" value="CAJ0557492.1"/>
    <property type="molecule type" value="Genomic_DNA"/>
</dbReference>
<name>A0AA36C3J9_9BILA</name>
<keyword evidence="3" id="KW-1185">Reference proteome</keyword>
<sequence>MSNPDITLNSEPRSRNSASGVWQPPTTKPKGMQCGSLDDAEATGNIDTAAAYGNEEGVGRGIANSSVAREDIIPHHEAVECGSGYEPALEQLSTPAS</sequence>
<feature type="region of interest" description="Disordered" evidence="1">
    <location>
        <begin position="1"/>
        <end position="40"/>
    </location>
</feature>
<protein>
    <submittedName>
        <fullName evidence="2">Uncharacterized protein</fullName>
    </submittedName>
</protein>
<dbReference type="Gene3D" id="3.20.20.100">
    <property type="entry name" value="NADP-dependent oxidoreductase domain"/>
    <property type="match status" value="1"/>
</dbReference>
<reference evidence="2" key="1">
    <citation type="submission" date="2023-06" db="EMBL/GenBank/DDBJ databases">
        <authorList>
            <person name="Delattre M."/>
        </authorList>
    </citation>
    <scope>NUCLEOTIDE SEQUENCE</scope>
    <source>
        <strain evidence="2">AF72</strain>
    </source>
</reference>
<evidence type="ECO:0000256" key="1">
    <source>
        <dbReference type="SAM" id="MobiDB-lite"/>
    </source>
</evidence>
<accession>A0AA36C3J9</accession>
<organism evidence="2 3">
    <name type="scientific">Mesorhabditis spiculigera</name>
    <dbReference type="NCBI Taxonomy" id="96644"/>
    <lineage>
        <taxon>Eukaryota</taxon>
        <taxon>Metazoa</taxon>
        <taxon>Ecdysozoa</taxon>
        <taxon>Nematoda</taxon>
        <taxon>Chromadorea</taxon>
        <taxon>Rhabditida</taxon>
        <taxon>Rhabditina</taxon>
        <taxon>Rhabditomorpha</taxon>
        <taxon>Rhabditoidea</taxon>
        <taxon>Rhabditidae</taxon>
        <taxon>Mesorhabditinae</taxon>
        <taxon>Mesorhabditis</taxon>
    </lineage>
</organism>
<feature type="non-terminal residue" evidence="2">
    <location>
        <position position="97"/>
    </location>
</feature>
<proteinExistence type="predicted"/>
<feature type="compositionally biased region" description="Polar residues" evidence="1">
    <location>
        <begin position="1"/>
        <end position="20"/>
    </location>
</feature>
<gene>
    <name evidence="2" type="ORF">MSPICULIGERA_LOCUS250</name>
</gene>
<evidence type="ECO:0000313" key="3">
    <source>
        <dbReference type="Proteomes" id="UP001177023"/>
    </source>
</evidence>
<dbReference type="InterPro" id="IPR036812">
    <property type="entry name" value="NAD(P)_OxRdtase_dom_sf"/>
</dbReference>
<dbReference type="SUPFAM" id="SSF51430">
    <property type="entry name" value="NAD(P)-linked oxidoreductase"/>
    <property type="match status" value="1"/>
</dbReference>